<comment type="caution">
    <text evidence="6">The sequence shown here is derived from an EMBL/GenBank/DDBJ whole genome shotgun (WGS) entry which is preliminary data.</text>
</comment>
<keyword evidence="3" id="KW-0804">Transcription</keyword>
<dbReference type="InterPro" id="IPR050109">
    <property type="entry name" value="HTH-type_TetR-like_transc_reg"/>
</dbReference>
<evidence type="ECO:0000313" key="7">
    <source>
        <dbReference type="Proteomes" id="UP000245507"/>
    </source>
</evidence>
<dbReference type="GO" id="GO:0000976">
    <property type="term" value="F:transcription cis-regulatory region binding"/>
    <property type="evidence" value="ECO:0007669"/>
    <property type="project" value="TreeGrafter"/>
</dbReference>
<dbReference type="PANTHER" id="PTHR30055:SF234">
    <property type="entry name" value="HTH-TYPE TRANSCRIPTIONAL REGULATOR BETI"/>
    <property type="match status" value="1"/>
</dbReference>
<gene>
    <name evidence="6" type="ORF">DJ010_15390</name>
</gene>
<evidence type="ECO:0000256" key="3">
    <source>
        <dbReference type="ARBA" id="ARBA00023163"/>
    </source>
</evidence>
<dbReference type="AlphaFoldDB" id="A0A316TFH1"/>
<dbReference type="Gene3D" id="1.10.357.10">
    <property type="entry name" value="Tetracycline Repressor, domain 2"/>
    <property type="match status" value="1"/>
</dbReference>
<reference evidence="6 7" key="1">
    <citation type="submission" date="2018-05" db="EMBL/GenBank/DDBJ databases">
        <title>Nocardioides silvaticus genome.</title>
        <authorList>
            <person name="Li C."/>
            <person name="Wang G."/>
        </authorList>
    </citation>
    <scope>NUCLEOTIDE SEQUENCE [LARGE SCALE GENOMIC DNA]</scope>
    <source>
        <strain evidence="6 7">CCTCC AB 2018079</strain>
    </source>
</reference>
<dbReference type="PANTHER" id="PTHR30055">
    <property type="entry name" value="HTH-TYPE TRANSCRIPTIONAL REGULATOR RUTR"/>
    <property type="match status" value="1"/>
</dbReference>
<organism evidence="6 7">
    <name type="scientific">Nocardioides silvaticus</name>
    <dbReference type="NCBI Taxonomy" id="2201891"/>
    <lineage>
        <taxon>Bacteria</taxon>
        <taxon>Bacillati</taxon>
        <taxon>Actinomycetota</taxon>
        <taxon>Actinomycetes</taxon>
        <taxon>Propionibacteriales</taxon>
        <taxon>Nocardioidaceae</taxon>
        <taxon>Nocardioides</taxon>
    </lineage>
</organism>
<evidence type="ECO:0000256" key="4">
    <source>
        <dbReference type="PROSITE-ProRule" id="PRU00335"/>
    </source>
</evidence>
<proteinExistence type="predicted"/>
<accession>A0A316TFH1</accession>
<evidence type="ECO:0000256" key="1">
    <source>
        <dbReference type="ARBA" id="ARBA00023015"/>
    </source>
</evidence>
<sequence length="206" mass="21955">MVTTKTTGSSARPQRADARRNVAAILDAATSCLARDPDASISEIAKAAGVGRVTLYGHFDSRATLVAAVVERSMRESDEALRGLDLSGDPADALERLIEATWRITFRYGALVVAAERSMPDADLVAAHSPHRDRAEKLLERGRAEGRFRSDVPTSWLITVLHTVVHAAANAVHDGELTAEEAPRMIRATMLGVTTPPGGVVPEAAP</sequence>
<name>A0A316TFH1_9ACTN</name>
<protein>
    <submittedName>
        <fullName evidence="6">TetR family transcriptional regulator</fullName>
    </submittedName>
</protein>
<dbReference type="Proteomes" id="UP000245507">
    <property type="component" value="Unassembled WGS sequence"/>
</dbReference>
<dbReference type="InterPro" id="IPR001647">
    <property type="entry name" value="HTH_TetR"/>
</dbReference>
<dbReference type="GO" id="GO:0003700">
    <property type="term" value="F:DNA-binding transcription factor activity"/>
    <property type="evidence" value="ECO:0007669"/>
    <property type="project" value="TreeGrafter"/>
</dbReference>
<evidence type="ECO:0000313" key="6">
    <source>
        <dbReference type="EMBL" id="PWN01929.1"/>
    </source>
</evidence>
<keyword evidence="7" id="KW-1185">Reference proteome</keyword>
<dbReference type="OrthoDB" id="3869819at2"/>
<dbReference type="SUPFAM" id="SSF46689">
    <property type="entry name" value="Homeodomain-like"/>
    <property type="match status" value="1"/>
</dbReference>
<keyword evidence="1" id="KW-0805">Transcription regulation</keyword>
<dbReference type="Pfam" id="PF00440">
    <property type="entry name" value="TetR_N"/>
    <property type="match status" value="1"/>
</dbReference>
<dbReference type="PROSITE" id="PS50977">
    <property type="entry name" value="HTH_TETR_2"/>
    <property type="match status" value="1"/>
</dbReference>
<dbReference type="SUPFAM" id="SSF48498">
    <property type="entry name" value="Tetracyclin repressor-like, C-terminal domain"/>
    <property type="match status" value="1"/>
</dbReference>
<feature type="domain" description="HTH tetR-type" evidence="5">
    <location>
        <begin position="19"/>
        <end position="77"/>
    </location>
</feature>
<keyword evidence="2 4" id="KW-0238">DNA-binding</keyword>
<feature type="DNA-binding region" description="H-T-H motif" evidence="4">
    <location>
        <begin position="40"/>
        <end position="59"/>
    </location>
</feature>
<dbReference type="EMBL" id="QGDD01000007">
    <property type="protein sequence ID" value="PWN01929.1"/>
    <property type="molecule type" value="Genomic_DNA"/>
</dbReference>
<dbReference type="InterPro" id="IPR009057">
    <property type="entry name" value="Homeodomain-like_sf"/>
</dbReference>
<evidence type="ECO:0000259" key="5">
    <source>
        <dbReference type="PROSITE" id="PS50977"/>
    </source>
</evidence>
<evidence type="ECO:0000256" key="2">
    <source>
        <dbReference type="ARBA" id="ARBA00023125"/>
    </source>
</evidence>
<dbReference type="InterPro" id="IPR036271">
    <property type="entry name" value="Tet_transcr_reg_TetR-rel_C_sf"/>
</dbReference>